<comment type="caution">
    <text evidence="2">The sequence shown here is derived from an EMBL/GenBank/DDBJ whole genome shotgun (WGS) entry which is preliminary data.</text>
</comment>
<dbReference type="AlphaFoldDB" id="A0A6G0QVI9"/>
<dbReference type="Proteomes" id="UP000486351">
    <property type="component" value="Unassembled WGS sequence"/>
</dbReference>
<evidence type="ECO:0000256" key="1">
    <source>
        <dbReference type="SAM" id="MobiDB-lite"/>
    </source>
</evidence>
<evidence type="ECO:0000313" key="3">
    <source>
        <dbReference type="Proteomes" id="UP000486351"/>
    </source>
</evidence>
<sequence>MKLGARRSRALWEACLVCLHTVWNVREQHLSRLPAVIHRPKPADEVSPMQWNGTGVGASTTTRTRTLRNGTTTIVVPQDCLHDVVV</sequence>
<dbReference type="EMBL" id="QXFY01002003">
    <property type="protein sequence ID" value="KAE9304904.1"/>
    <property type="molecule type" value="Genomic_DNA"/>
</dbReference>
<gene>
    <name evidence="2" type="ORF">PF008_g21862</name>
</gene>
<reference evidence="2 3" key="1">
    <citation type="submission" date="2018-09" db="EMBL/GenBank/DDBJ databases">
        <title>Genomic investigation of the strawberry pathogen Phytophthora fragariae indicates pathogenicity is determined by transcriptional variation in three key races.</title>
        <authorList>
            <person name="Adams T.M."/>
            <person name="Armitage A.D."/>
            <person name="Sobczyk M.K."/>
            <person name="Bates H.J."/>
            <person name="Dunwell J.M."/>
            <person name="Nellist C.F."/>
            <person name="Harrison R.J."/>
        </authorList>
    </citation>
    <scope>NUCLEOTIDE SEQUENCE [LARGE SCALE GENOMIC DNA]</scope>
    <source>
        <strain evidence="2 3">NOV-77</strain>
    </source>
</reference>
<name>A0A6G0QVI9_9STRA</name>
<proteinExistence type="predicted"/>
<organism evidence="2 3">
    <name type="scientific">Phytophthora fragariae</name>
    <dbReference type="NCBI Taxonomy" id="53985"/>
    <lineage>
        <taxon>Eukaryota</taxon>
        <taxon>Sar</taxon>
        <taxon>Stramenopiles</taxon>
        <taxon>Oomycota</taxon>
        <taxon>Peronosporomycetes</taxon>
        <taxon>Peronosporales</taxon>
        <taxon>Peronosporaceae</taxon>
        <taxon>Phytophthora</taxon>
    </lineage>
</organism>
<accession>A0A6G0QVI9</accession>
<evidence type="ECO:0000313" key="2">
    <source>
        <dbReference type="EMBL" id="KAE9304904.1"/>
    </source>
</evidence>
<protein>
    <submittedName>
        <fullName evidence="2">Uncharacterized protein</fullName>
    </submittedName>
</protein>
<feature type="region of interest" description="Disordered" evidence="1">
    <location>
        <begin position="43"/>
        <end position="65"/>
    </location>
</feature>